<dbReference type="InterPro" id="IPR013849">
    <property type="entry name" value="DNA_helicase_Holl-junc_RuvA_I"/>
</dbReference>
<feature type="domain" description="DNA helicase Holliday junction RuvA type" evidence="1">
    <location>
        <begin position="1"/>
        <end position="50"/>
    </location>
</feature>
<dbReference type="GO" id="GO:0009378">
    <property type="term" value="F:four-way junction helicase activity"/>
    <property type="evidence" value="ECO:0007669"/>
    <property type="project" value="InterPro"/>
</dbReference>
<keyword evidence="2" id="KW-0347">Helicase</keyword>
<dbReference type="Gene3D" id="2.40.50.140">
    <property type="entry name" value="Nucleic acid-binding proteins"/>
    <property type="match status" value="1"/>
</dbReference>
<accession>A0A3B1E0U1</accession>
<evidence type="ECO:0000313" key="2">
    <source>
        <dbReference type="EMBL" id="VAX38705.1"/>
    </source>
</evidence>
<protein>
    <submittedName>
        <fullName evidence="2">Holliday junction DNA helicase RuvA</fullName>
    </submittedName>
</protein>
<gene>
    <name evidence="2" type="ORF">MNBD_PLANCTO02-2946</name>
</gene>
<feature type="non-terminal residue" evidence="2">
    <location>
        <position position="56"/>
    </location>
</feature>
<dbReference type="GO" id="GO:0006310">
    <property type="term" value="P:DNA recombination"/>
    <property type="evidence" value="ECO:0007669"/>
    <property type="project" value="InterPro"/>
</dbReference>
<dbReference type="GO" id="GO:0006281">
    <property type="term" value="P:DNA repair"/>
    <property type="evidence" value="ECO:0007669"/>
    <property type="project" value="InterPro"/>
</dbReference>
<dbReference type="GO" id="GO:0005524">
    <property type="term" value="F:ATP binding"/>
    <property type="evidence" value="ECO:0007669"/>
    <property type="project" value="InterPro"/>
</dbReference>
<sequence length="56" mass="6343">MITKIKGQLNSLTTVAALIEVGAFEYEVYIPEFVRRQLQSQVGEIISLRTIEFIEG</sequence>
<dbReference type="EMBL" id="UOGL01000248">
    <property type="protein sequence ID" value="VAX38705.1"/>
    <property type="molecule type" value="Genomic_DNA"/>
</dbReference>
<evidence type="ECO:0000259" key="1">
    <source>
        <dbReference type="Pfam" id="PF01330"/>
    </source>
</evidence>
<name>A0A3B1E0U1_9ZZZZ</name>
<organism evidence="2">
    <name type="scientific">hydrothermal vent metagenome</name>
    <dbReference type="NCBI Taxonomy" id="652676"/>
    <lineage>
        <taxon>unclassified sequences</taxon>
        <taxon>metagenomes</taxon>
        <taxon>ecological metagenomes</taxon>
    </lineage>
</organism>
<keyword evidence="2" id="KW-0067">ATP-binding</keyword>
<keyword evidence="2" id="KW-0378">Hydrolase</keyword>
<dbReference type="Pfam" id="PF01330">
    <property type="entry name" value="RuvA_N"/>
    <property type="match status" value="1"/>
</dbReference>
<keyword evidence="2" id="KW-0547">Nucleotide-binding</keyword>
<proteinExistence type="predicted"/>
<dbReference type="AlphaFoldDB" id="A0A3B1E0U1"/>
<dbReference type="InterPro" id="IPR012340">
    <property type="entry name" value="NA-bd_OB-fold"/>
</dbReference>
<reference evidence="2" key="1">
    <citation type="submission" date="2018-06" db="EMBL/GenBank/DDBJ databases">
        <authorList>
            <person name="Zhirakovskaya E."/>
        </authorList>
    </citation>
    <scope>NUCLEOTIDE SEQUENCE</scope>
</reference>